<proteinExistence type="predicted"/>
<dbReference type="Proteomes" id="UP001233112">
    <property type="component" value="Chromosome"/>
</dbReference>
<name>A0ABY9L5V4_9LACO</name>
<gene>
    <name evidence="1" type="ORF">LACPH_000880</name>
</gene>
<dbReference type="RefSeq" id="WP_306387286.1">
    <property type="nucleotide sequence ID" value="NZ_CP132482.1"/>
</dbReference>
<evidence type="ECO:0000313" key="2">
    <source>
        <dbReference type="Proteomes" id="UP001233112"/>
    </source>
</evidence>
<accession>A0ABY9L5V4</accession>
<protein>
    <submittedName>
        <fullName evidence="1">Uncharacterized protein</fullName>
    </submittedName>
</protein>
<reference evidence="1 2" key="1">
    <citation type="submission" date="2023-08" db="EMBL/GenBank/DDBJ databases">
        <authorList>
            <person name="Buchebner-Jance M."/>
        </authorList>
    </citation>
    <scope>NUCLEOTIDE SEQUENCE [LARGE SCALE GENOMIC DNA]</scope>
    <source>
        <strain evidence="1 2">NCIMB 15471</strain>
    </source>
</reference>
<organism evidence="1 2">
    <name type="scientific">Lacticaseibacillus parahuelsenbergensis</name>
    <dbReference type="NCBI Taxonomy" id="3068305"/>
    <lineage>
        <taxon>Bacteria</taxon>
        <taxon>Bacillati</taxon>
        <taxon>Bacillota</taxon>
        <taxon>Bacilli</taxon>
        <taxon>Lactobacillales</taxon>
        <taxon>Lactobacillaceae</taxon>
        <taxon>Lacticaseibacillus</taxon>
    </lineage>
</organism>
<dbReference type="EMBL" id="CP132482">
    <property type="protein sequence ID" value="WLV78858.1"/>
    <property type="molecule type" value="Genomic_DNA"/>
</dbReference>
<sequence>MHDETKSAMITLIRSGDRGCFVVVILALYETQELIRFIVPDGVTFWPRAACFK</sequence>
<keyword evidence="2" id="KW-1185">Reference proteome</keyword>
<evidence type="ECO:0000313" key="1">
    <source>
        <dbReference type="EMBL" id="WLV78858.1"/>
    </source>
</evidence>